<dbReference type="Gene3D" id="1.25.40.20">
    <property type="entry name" value="Ankyrin repeat-containing domain"/>
    <property type="match status" value="1"/>
</dbReference>
<dbReference type="InterPro" id="IPR036770">
    <property type="entry name" value="Ankyrin_rpt-contain_sf"/>
</dbReference>
<dbReference type="AlphaFoldDB" id="A0A370XBT8"/>
<accession>A0A370XBT8</accession>
<dbReference type="SUPFAM" id="SSF48403">
    <property type="entry name" value="Ankyrin repeat"/>
    <property type="match status" value="1"/>
</dbReference>
<gene>
    <name evidence="5" type="ORF">DWU99_00920</name>
</gene>
<dbReference type="OrthoDB" id="6020170at2"/>
<dbReference type="Proteomes" id="UP000255334">
    <property type="component" value="Unassembled WGS sequence"/>
</dbReference>
<evidence type="ECO:0000313" key="6">
    <source>
        <dbReference type="Proteomes" id="UP000255334"/>
    </source>
</evidence>
<proteinExistence type="predicted"/>
<evidence type="ECO:0000256" key="3">
    <source>
        <dbReference type="PROSITE-ProRule" id="PRU00023"/>
    </source>
</evidence>
<dbReference type="RefSeq" id="WP_115476119.1">
    <property type="nucleotide sequence ID" value="NZ_QRBF01000001.1"/>
</dbReference>
<dbReference type="InterPro" id="IPR002110">
    <property type="entry name" value="Ankyrin_rpt"/>
</dbReference>
<dbReference type="PANTHER" id="PTHR24197">
    <property type="entry name" value="ANKYRIN REPEAT DOMAIN-CONTAINING PROTEIN 61"/>
    <property type="match status" value="1"/>
</dbReference>
<feature type="repeat" description="ANK" evidence="3">
    <location>
        <begin position="161"/>
        <end position="193"/>
    </location>
</feature>
<protein>
    <submittedName>
        <fullName evidence="5">Ankyrin repeat domain-containing protein</fullName>
    </submittedName>
</protein>
<feature type="region of interest" description="Disordered" evidence="4">
    <location>
        <begin position="230"/>
        <end position="257"/>
    </location>
</feature>
<evidence type="ECO:0000256" key="2">
    <source>
        <dbReference type="ARBA" id="ARBA00023043"/>
    </source>
</evidence>
<keyword evidence="6" id="KW-1185">Reference proteome</keyword>
<name>A0A370XBT8_9GAMM</name>
<dbReference type="Pfam" id="PF00023">
    <property type="entry name" value="Ank"/>
    <property type="match status" value="1"/>
</dbReference>
<organism evidence="5 6">
    <name type="scientific">Dyella psychrodurans</name>
    <dbReference type="NCBI Taxonomy" id="1927960"/>
    <lineage>
        <taxon>Bacteria</taxon>
        <taxon>Pseudomonadati</taxon>
        <taxon>Pseudomonadota</taxon>
        <taxon>Gammaproteobacteria</taxon>
        <taxon>Lysobacterales</taxon>
        <taxon>Rhodanobacteraceae</taxon>
        <taxon>Dyella</taxon>
    </lineage>
</organism>
<evidence type="ECO:0000256" key="1">
    <source>
        <dbReference type="ARBA" id="ARBA00022737"/>
    </source>
</evidence>
<reference evidence="5 6" key="1">
    <citation type="submission" date="2018-07" db="EMBL/GenBank/DDBJ databases">
        <title>Dyella monticola sp. nov. and Dyella psychrodurans sp. nov. isolated from monsoon evergreen broad-leaved forest soil of Dinghu Mountain, China.</title>
        <authorList>
            <person name="Gao Z."/>
            <person name="Qiu L."/>
        </authorList>
    </citation>
    <scope>NUCLEOTIDE SEQUENCE [LARGE SCALE GENOMIC DNA]</scope>
    <source>
        <strain evidence="5 6">4MSK11</strain>
    </source>
</reference>
<sequence length="289" mass="31670">MPIAQDHVEHLQRMRHRAGGAGWDPLPNVVIDGRVNGVDYYTPVLAATVRTVTRGSDGRPVITDAPWPPDDRAAIEALRDAAPADRAMAWCNNHRDRALAAAFTCAAWDTADALVRQAPHRERRPLLDGVLFESATLDYLGDGQRTAWALARGANPNAHRSGCTPLTGCALTGNDASMTMLLEAGADPNAAEDQDRRTALHILLDEMPLDRDSERGHACLDLLLNAGADPEQRNRQGRSPRSEFAEKLDRTTDPEELRRGGDILARLDQSVLTHQAAHVDAPRRSVRRM</sequence>
<keyword evidence="2 3" id="KW-0040">ANK repeat</keyword>
<dbReference type="SMART" id="SM00248">
    <property type="entry name" value="ANK"/>
    <property type="match status" value="2"/>
</dbReference>
<evidence type="ECO:0000256" key="4">
    <source>
        <dbReference type="SAM" id="MobiDB-lite"/>
    </source>
</evidence>
<dbReference type="EMBL" id="QRBF01000001">
    <property type="protein sequence ID" value="RDS85868.1"/>
    <property type="molecule type" value="Genomic_DNA"/>
</dbReference>
<comment type="caution">
    <text evidence="5">The sequence shown here is derived from an EMBL/GenBank/DDBJ whole genome shotgun (WGS) entry which is preliminary data.</text>
</comment>
<dbReference type="PROSITE" id="PS50088">
    <property type="entry name" value="ANK_REPEAT"/>
    <property type="match status" value="1"/>
</dbReference>
<dbReference type="PANTHER" id="PTHR24197:SF44">
    <property type="entry name" value="ANKYRIN REPEAT DOMAIN-CONTAINING PROTEIN 54"/>
    <property type="match status" value="1"/>
</dbReference>
<keyword evidence="1" id="KW-0677">Repeat</keyword>
<evidence type="ECO:0000313" key="5">
    <source>
        <dbReference type="EMBL" id="RDS85868.1"/>
    </source>
</evidence>